<dbReference type="OrthoDB" id="2099276at2759"/>
<comment type="caution">
    <text evidence="2">The sequence shown here is derived from an EMBL/GenBank/DDBJ whole genome shotgun (WGS) entry which is preliminary data.</text>
</comment>
<name>A0A0P7B3A3_9HYPO</name>
<evidence type="ECO:0000256" key="1">
    <source>
        <dbReference type="SAM" id="MobiDB-lite"/>
    </source>
</evidence>
<protein>
    <submittedName>
        <fullName evidence="2">Uncharacterized protein</fullName>
    </submittedName>
</protein>
<feature type="region of interest" description="Disordered" evidence="1">
    <location>
        <begin position="371"/>
        <end position="396"/>
    </location>
</feature>
<sequence length="605" mass="69027">MNQTCLCEYLGVTCNHPDTFLRIPASIRRRIFLHAGLIVDAYIAYPNLAPLETDDESTIPQNRVVTYTLLHVCRQIREEVEAIILNRNICVYSEDNVDVGLAYLSQISPYACSVLRDVYVHLYTQPSWHEGDRSGPSPLSRDRIRMWQSAAKNILSHASPQRLRLHVICDTGNHKKTAAVLQPLRSFPGVLLELELRLHEGRYDDDDAKLRVLARETALQVQGRNAIADSRPFRFFDLPQKIRQEIFMYTNLITPHRRVNWDPESGFRAGFFFCDCDGSVCLEKNLHESHTMTRCGAYSEVSGDFCMKHNSSYTSRCNHGESPLLLFLTSQAMYKEAIEFFYANNRVIIQPYWTVENAMFAGSNEELACRPGTTGLSDTTENPDTAEQARPAPPYDIDHGEMSRTKYIWHDATKLFLERLGTKTVKLLRTLEIVFPRIDPNSSLSDTDTAFSEWRMAVGYLAYLGAHSDVSSLTLIVHIWATPAARHSMWPVGRTALTLDREAPRLLEPLRALPQLDCLFVHLEWPLHWSPGKLLNDIKISKVPKKESLGCGIGLHYIPRSKESVAEKEVKLEKMVMGPDYDSYSMGKWNELPSQWVRSEWDCAM</sequence>
<dbReference type="PANTHER" id="PTHR42085">
    <property type="entry name" value="F-BOX DOMAIN-CONTAINING PROTEIN"/>
    <property type="match status" value="1"/>
</dbReference>
<evidence type="ECO:0000313" key="3">
    <source>
        <dbReference type="Proteomes" id="UP000050424"/>
    </source>
</evidence>
<feature type="compositionally biased region" description="Polar residues" evidence="1">
    <location>
        <begin position="374"/>
        <end position="385"/>
    </location>
</feature>
<keyword evidence="3" id="KW-1185">Reference proteome</keyword>
<dbReference type="PANTHER" id="PTHR42085:SF2">
    <property type="entry name" value="F-BOX DOMAIN-CONTAINING PROTEIN"/>
    <property type="match status" value="1"/>
</dbReference>
<dbReference type="AlphaFoldDB" id="A0A0P7B3A3"/>
<gene>
    <name evidence="2" type="ORF">AK830_g5687</name>
</gene>
<evidence type="ECO:0000313" key="2">
    <source>
        <dbReference type="EMBL" id="KPM40855.1"/>
    </source>
</evidence>
<organism evidence="2 3">
    <name type="scientific">Neonectria ditissima</name>
    <dbReference type="NCBI Taxonomy" id="78410"/>
    <lineage>
        <taxon>Eukaryota</taxon>
        <taxon>Fungi</taxon>
        <taxon>Dikarya</taxon>
        <taxon>Ascomycota</taxon>
        <taxon>Pezizomycotina</taxon>
        <taxon>Sordariomycetes</taxon>
        <taxon>Hypocreomycetidae</taxon>
        <taxon>Hypocreales</taxon>
        <taxon>Nectriaceae</taxon>
        <taxon>Neonectria</taxon>
    </lineage>
</organism>
<reference evidence="2 3" key="1">
    <citation type="submission" date="2015-09" db="EMBL/GenBank/DDBJ databases">
        <title>Draft genome of a European isolate of the apple canker pathogen Neonectria ditissima.</title>
        <authorList>
            <person name="Gomez-Cortecero A."/>
            <person name="Harrison R.J."/>
            <person name="Armitage A.D."/>
        </authorList>
    </citation>
    <scope>NUCLEOTIDE SEQUENCE [LARGE SCALE GENOMIC DNA]</scope>
    <source>
        <strain evidence="2 3">R09/05</strain>
    </source>
</reference>
<accession>A0A0P7B3A3</accession>
<dbReference type="EMBL" id="LKCW01000075">
    <property type="protein sequence ID" value="KPM40855.1"/>
    <property type="molecule type" value="Genomic_DNA"/>
</dbReference>
<dbReference type="Proteomes" id="UP000050424">
    <property type="component" value="Unassembled WGS sequence"/>
</dbReference>
<proteinExistence type="predicted"/>
<dbReference type="InterPro" id="IPR038883">
    <property type="entry name" value="AN11006-like"/>
</dbReference>